<feature type="region of interest" description="Disordered" evidence="1">
    <location>
        <begin position="457"/>
        <end position="517"/>
    </location>
</feature>
<feature type="compositionally biased region" description="Low complexity" evidence="1">
    <location>
        <begin position="458"/>
        <end position="484"/>
    </location>
</feature>
<evidence type="ECO:0008006" key="4">
    <source>
        <dbReference type="Google" id="ProtNLM"/>
    </source>
</evidence>
<evidence type="ECO:0000256" key="1">
    <source>
        <dbReference type="SAM" id="MobiDB-lite"/>
    </source>
</evidence>
<feature type="compositionally biased region" description="Polar residues" evidence="1">
    <location>
        <begin position="250"/>
        <end position="262"/>
    </location>
</feature>
<sequence>MNLIAPKPHKSYIRRKRCLHESSRIIQNTMRAINSSTGRQMTDAELLEFSTNLARKIEASCWSPRLKISDKEYQKKTEEKTQQLCDSLIRQNNLPFIHSPGCFNCNSYYGPIINNSNFFQGNNINPNFPTNAPQTPLLMHKESISNAGQIQSQSSISQVPMNNNNINNTSNIFNLSSQNSNSFNSTNVNMDKNVHEMKFNHGITNNINNIKVSGNSTSVNSDRIGILPNQLQNEKNDLNISDFSAEEQEAPSSFNNSPNIDSSELRTKPQDKQFPTQSQAKEANISTNNIYPNNLLPYTSSSQQIKPFTNSNSMFPKDTSIANPVKKARKPKKASLSLNPQLNNQQQPNPNQQYSQIQQNPMMQQMMLLKQQQMMQLQQQQMMQFQPQQQMNQFQPQIPTIQQQASLGSQNFNNQVMNFNDNSSLLQQQRQQPQIFQQQLPKSSNDFINNQAFMSPVSSLNNKTNQQQQQSSQFQIMQSSNSISELNGIEGNQDDDDDDQISWNGSKQYKPFPFFDG</sequence>
<reference evidence="2 3" key="1">
    <citation type="submission" date="2024-04" db="EMBL/GenBank/DDBJ databases">
        <title>Tritrichomonas musculus Genome.</title>
        <authorList>
            <person name="Alves-Ferreira E."/>
            <person name="Grigg M."/>
            <person name="Lorenzi H."/>
            <person name="Galac M."/>
        </authorList>
    </citation>
    <scope>NUCLEOTIDE SEQUENCE [LARGE SCALE GENOMIC DNA]</scope>
    <source>
        <strain evidence="2 3">EAF2021</strain>
    </source>
</reference>
<gene>
    <name evidence="2" type="ORF">M9Y10_028402</name>
</gene>
<proteinExistence type="predicted"/>
<protein>
    <recommendedName>
        <fullName evidence="4">Mediator complex subunit 15 KIX domain-containing protein</fullName>
    </recommendedName>
</protein>
<feature type="region of interest" description="Disordered" evidence="1">
    <location>
        <begin position="245"/>
        <end position="334"/>
    </location>
</feature>
<feature type="compositionally biased region" description="Polar residues" evidence="1">
    <location>
        <begin position="273"/>
        <end position="314"/>
    </location>
</feature>
<name>A0ABR2KK19_9EUKA</name>
<evidence type="ECO:0000313" key="3">
    <source>
        <dbReference type="Proteomes" id="UP001470230"/>
    </source>
</evidence>
<dbReference type="EMBL" id="JAPFFF010000004">
    <property type="protein sequence ID" value="KAK8891196.1"/>
    <property type="molecule type" value="Genomic_DNA"/>
</dbReference>
<dbReference type="Proteomes" id="UP001470230">
    <property type="component" value="Unassembled WGS sequence"/>
</dbReference>
<accession>A0ABR2KK19</accession>
<keyword evidence="3" id="KW-1185">Reference proteome</keyword>
<organism evidence="2 3">
    <name type="scientific">Tritrichomonas musculus</name>
    <dbReference type="NCBI Taxonomy" id="1915356"/>
    <lineage>
        <taxon>Eukaryota</taxon>
        <taxon>Metamonada</taxon>
        <taxon>Parabasalia</taxon>
        <taxon>Tritrichomonadida</taxon>
        <taxon>Tritrichomonadidae</taxon>
        <taxon>Tritrichomonas</taxon>
    </lineage>
</organism>
<comment type="caution">
    <text evidence="2">The sequence shown here is derived from an EMBL/GenBank/DDBJ whole genome shotgun (WGS) entry which is preliminary data.</text>
</comment>
<evidence type="ECO:0000313" key="2">
    <source>
        <dbReference type="EMBL" id="KAK8891196.1"/>
    </source>
</evidence>